<gene>
    <name evidence="6" type="ORF">YA91_00935</name>
</gene>
<feature type="transmembrane region" description="Helical" evidence="4">
    <location>
        <begin position="57"/>
        <end position="75"/>
    </location>
</feature>
<dbReference type="GO" id="GO:1902201">
    <property type="term" value="P:negative regulation of bacterial-type flagellum-dependent cell motility"/>
    <property type="evidence" value="ECO:0007669"/>
    <property type="project" value="TreeGrafter"/>
</dbReference>
<dbReference type="InterPro" id="IPR050469">
    <property type="entry name" value="Diguanylate_Cyclase"/>
</dbReference>
<accession>A0A249VXH8</accession>
<dbReference type="FunFam" id="3.30.70.270:FF:000001">
    <property type="entry name" value="Diguanylate cyclase domain protein"/>
    <property type="match status" value="1"/>
</dbReference>
<feature type="transmembrane region" description="Helical" evidence="4">
    <location>
        <begin position="206"/>
        <end position="230"/>
    </location>
</feature>
<keyword evidence="4" id="KW-0812">Transmembrane</keyword>
<comment type="cofactor">
    <cofactor evidence="1">
        <name>Mg(2+)</name>
        <dbReference type="ChEBI" id="CHEBI:18420"/>
    </cofactor>
</comment>
<protein>
    <recommendedName>
        <fullName evidence="2">diguanylate cyclase</fullName>
        <ecNumber evidence="2">2.7.7.65</ecNumber>
    </recommendedName>
</protein>
<evidence type="ECO:0000256" key="4">
    <source>
        <dbReference type="SAM" id="Phobius"/>
    </source>
</evidence>
<feature type="transmembrane region" description="Helical" evidence="4">
    <location>
        <begin position="81"/>
        <end position="100"/>
    </location>
</feature>
<dbReference type="PROSITE" id="PS50887">
    <property type="entry name" value="GGDEF"/>
    <property type="match status" value="1"/>
</dbReference>
<dbReference type="InterPro" id="IPR043128">
    <property type="entry name" value="Rev_trsase/Diguanyl_cyclase"/>
</dbReference>
<feature type="transmembrane region" description="Helical" evidence="4">
    <location>
        <begin position="142"/>
        <end position="161"/>
    </location>
</feature>
<keyword evidence="4" id="KW-0472">Membrane</keyword>
<dbReference type="InterPro" id="IPR000160">
    <property type="entry name" value="GGDEF_dom"/>
</dbReference>
<dbReference type="AlphaFoldDB" id="A0A249VXH8"/>
<keyword evidence="4" id="KW-1133">Transmembrane helix</keyword>
<dbReference type="GO" id="GO:0052621">
    <property type="term" value="F:diguanylate cyclase activity"/>
    <property type="evidence" value="ECO:0007669"/>
    <property type="project" value="UniProtKB-EC"/>
</dbReference>
<dbReference type="GO" id="GO:0005886">
    <property type="term" value="C:plasma membrane"/>
    <property type="evidence" value="ECO:0007669"/>
    <property type="project" value="TreeGrafter"/>
</dbReference>
<proteinExistence type="predicted"/>
<dbReference type="InterPro" id="IPR029787">
    <property type="entry name" value="Nucleotide_cyclase"/>
</dbReference>
<dbReference type="SMART" id="SM00267">
    <property type="entry name" value="GGDEF"/>
    <property type="match status" value="1"/>
</dbReference>
<name>A0A249VXH8_VIBPH</name>
<evidence type="ECO:0000256" key="1">
    <source>
        <dbReference type="ARBA" id="ARBA00001946"/>
    </source>
</evidence>
<evidence type="ECO:0000256" key="3">
    <source>
        <dbReference type="ARBA" id="ARBA00034247"/>
    </source>
</evidence>
<dbReference type="PANTHER" id="PTHR45138:SF9">
    <property type="entry name" value="DIGUANYLATE CYCLASE DGCM-RELATED"/>
    <property type="match status" value="1"/>
</dbReference>
<dbReference type="SUPFAM" id="SSF55073">
    <property type="entry name" value="Nucleotide cyclase"/>
    <property type="match status" value="1"/>
</dbReference>
<sequence length="418" mass="46871">MMGKGVARVMVRCGAHMESHYLDIRTLNFIIILFSCIYAISLLCYQYTQSRIKGLKTFAISLLFIGLGPFLLGFRDSAPDWLTIILSNTIIIIGFLLTLYGVSIFRKFPLKCAHVLTFLVPIFSGLFYYFTFYSPSIRSRIIFLSIYLSLVTFCSGVAMFKGKRDDLKLPVQVMAYAFFGFSAFMAGRTVWSIWAPEVTSFMNAGIIHQLTFLFSICLIVALSFSMLWLINARLVKSINDLSHLDALTGLYNRRAMEVIVPNLVNQAREKNTPISIVMTDVDDFKAINDQYGHTTGDSVMATIATIFKQTLPESACTVRFGGDEFMIVLLANAENAKAYAELVRRSIERETSLLAFKNQVTMSFGISELMPNDSLQDALTRADEALYCSKHTGRNQVTTFQDESEVGGKFIQTPTKSA</sequence>
<dbReference type="NCBIfam" id="TIGR00254">
    <property type="entry name" value="GGDEF"/>
    <property type="match status" value="1"/>
</dbReference>
<dbReference type="GO" id="GO:0043709">
    <property type="term" value="P:cell adhesion involved in single-species biofilm formation"/>
    <property type="evidence" value="ECO:0007669"/>
    <property type="project" value="TreeGrafter"/>
</dbReference>
<dbReference type="Gene3D" id="3.30.70.270">
    <property type="match status" value="1"/>
</dbReference>
<dbReference type="CDD" id="cd01949">
    <property type="entry name" value="GGDEF"/>
    <property type="match status" value="1"/>
</dbReference>
<feature type="transmembrane region" description="Helical" evidence="4">
    <location>
        <begin position="173"/>
        <end position="194"/>
    </location>
</feature>
<dbReference type="EMBL" id="CP023247">
    <property type="protein sequence ID" value="ASZ49202.1"/>
    <property type="molecule type" value="Genomic_DNA"/>
</dbReference>
<dbReference type="Pfam" id="PF00990">
    <property type="entry name" value="GGDEF"/>
    <property type="match status" value="1"/>
</dbReference>
<evidence type="ECO:0000313" key="6">
    <source>
        <dbReference type="EMBL" id="ASZ49202.1"/>
    </source>
</evidence>
<dbReference type="EC" id="2.7.7.65" evidence="2"/>
<evidence type="ECO:0000256" key="2">
    <source>
        <dbReference type="ARBA" id="ARBA00012528"/>
    </source>
</evidence>
<reference evidence="6" key="1">
    <citation type="submission" date="2017-09" db="EMBL/GenBank/DDBJ databases">
        <authorList>
            <person name="Ehlers B."/>
            <person name="Leendertz F.H."/>
        </authorList>
    </citation>
    <scope>NUCLEOTIDE SEQUENCE</scope>
    <source>
        <strain evidence="6">MAVP-26</strain>
    </source>
</reference>
<organism evidence="6">
    <name type="scientific">Vibrio parahaemolyticus</name>
    <dbReference type="NCBI Taxonomy" id="670"/>
    <lineage>
        <taxon>Bacteria</taxon>
        <taxon>Pseudomonadati</taxon>
        <taxon>Pseudomonadota</taxon>
        <taxon>Gammaproteobacteria</taxon>
        <taxon>Vibrionales</taxon>
        <taxon>Vibrionaceae</taxon>
        <taxon>Vibrio</taxon>
    </lineage>
</organism>
<evidence type="ECO:0000259" key="5">
    <source>
        <dbReference type="PROSITE" id="PS50887"/>
    </source>
</evidence>
<comment type="catalytic activity">
    <reaction evidence="3">
        <text>2 GTP = 3',3'-c-di-GMP + 2 diphosphate</text>
        <dbReference type="Rhea" id="RHEA:24898"/>
        <dbReference type="ChEBI" id="CHEBI:33019"/>
        <dbReference type="ChEBI" id="CHEBI:37565"/>
        <dbReference type="ChEBI" id="CHEBI:58805"/>
        <dbReference type="EC" id="2.7.7.65"/>
    </reaction>
</comment>
<feature type="domain" description="GGDEF" evidence="5">
    <location>
        <begin position="272"/>
        <end position="402"/>
    </location>
</feature>
<dbReference type="PANTHER" id="PTHR45138">
    <property type="entry name" value="REGULATORY COMPONENTS OF SENSORY TRANSDUCTION SYSTEM"/>
    <property type="match status" value="1"/>
</dbReference>
<feature type="transmembrane region" description="Helical" evidence="4">
    <location>
        <begin position="112"/>
        <end position="130"/>
    </location>
</feature>
<feature type="transmembrane region" description="Helical" evidence="4">
    <location>
        <begin position="27"/>
        <end position="45"/>
    </location>
</feature>